<proteinExistence type="inferred from homology"/>
<evidence type="ECO:0000256" key="1">
    <source>
        <dbReference type="ARBA" id="ARBA00005495"/>
    </source>
</evidence>
<protein>
    <submittedName>
        <fullName evidence="5">Aldehyde-activating protein</fullName>
    </submittedName>
</protein>
<dbReference type="GO" id="GO:0016846">
    <property type="term" value="F:carbon-sulfur lyase activity"/>
    <property type="evidence" value="ECO:0007669"/>
    <property type="project" value="InterPro"/>
</dbReference>
<keyword evidence="2" id="KW-0479">Metal-binding</keyword>
<dbReference type="AlphaFoldDB" id="A0A2M8LDM8"/>
<feature type="domain" description="CENP-V/GFA" evidence="4">
    <location>
        <begin position="4"/>
        <end position="116"/>
    </location>
</feature>
<sequence length="116" mass="12634">MQTYTGGCQCGAVRYSVTTDLAKLLTCNCSRCGKLGAILTFVPQNQFELLSGEDNLTSYLFNTKKINHLFCTTCGIESFARGSDKEGNKTIAINVRCLDGIDPETLSPTPVDGKNW</sequence>
<comment type="caution">
    <text evidence="5">The sequence shown here is derived from an EMBL/GenBank/DDBJ whole genome shotgun (WGS) entry which is preliminary data.</text>
</comment>
<dbReference type="Gene3D" id="2.170.150.70">
    <property type="match status" value="1"/>
</dbReference>
<dbReference type="Proteomes" id="UP000231152">
    <property type="component" value="Unassembled WGS sequence"/>
</dbReference>
<dbReference type="PROSITE" id="PS51891">
    <property type="entry name" value="CENP_V_GFA"/>
    <property type="match status" value="1"/>
</dbReference>
<dbReference type="InterPro" id="IPR011057">
    <property type="entry name" value="Mss4-like_sf"/>
</dbReference>
<reference evidence="5 6" key="1">
    <citation type="submission" date="2017-09" db="EMBL/GenBank/DDBJ databases">
        <title>Depth-based differentiation of microbial function through sediment-hosted aquifers and enrichment of novel symbionts in the deep terrestrial subsurface.</title>
        <authorList>
            <person name="Probst A.J."/>
            <person name="Ladd B."/>
            <person name="Jarett J.K."/>
            <person name="Geller-Mcgrath D.E."/>
            <person name="Sieber C.M."/>
            <person name="Emerson J.B."/>
            <person name="Anantharaman K."/>
            <person name="Thomas B.C."/>
            <person name="Malmstrom R."/>
            <person name="Stieglmeier M."/>
            <person name="Klingl A."/>
            <person name="Woyke T."/>
            <person name="Ryan C.M."/>
            <person name="Banfield J.F."/>
        </authorList>
    </citation>
    <scope>NUCLEOTIDE SEQUENCE [LARGE SCALE GENOMIC DNA]</scope>
    <source>
        <strain evidence="5">CG10_big_fil_rev_8_21_14_0_10_48_11</strain>
    </source>
</reference>
<dbReference type="InterPro" id="IPR052355">
    <property type="entry name" value="CENP-V-like"/>
</dbReference>
<dbReference type="EMBL" id="PFET01000014">
    <property type="protein sequence ID" value="PJE75535.1"/>
    <property type="molecule type" value="Genomic_DNA"/>
</dbReference>
<evidence type="ECO:0000259" key="4">
    <source>
        <dbReference type="PROSITE" id="PS51891"/>
    </source>
</evidence>
<evidence type="ECO:0000256" key="3">
    <source>
        <dbReference type="ARBA" id="ARBA00022833"/>
    </source>
</evidence>
<accession>A0A2M8LDM8</accession>
<dbReference type="PANTHER" id="PTHR28620">
    <property type="entry name" value="CENTROMERE PROTEIN V"/>
    <property type="match status" value="1"/>
</dbReference>
<dbReference type="InterPro" id="IPR006913">
    <property type="entry name" value="CENP-V/GFA"/>
</dbReference>
<dbReference type="GO" id="GO:0046872">
    <property type="term" value="F:metal ion binding"/>
    <property type="evidence" value="ECO:0007669"/>
    <property type="project" value="UniProtKB-KW"/>
</dbReference>
<organism evidence="5 6">
    <name type="scientific">Candidatus Uhrbacteria bacterium CG10_big_fil_rev_8_21_14_0_10_48_11</name>
    <dbReference type="NCBI Taxonomy" id="1975037"/>
    <lineage>
        <taxon>Bacteria</taxon>
        <taxon>Candidatus Uhriibacteriota</taxon>
    </lineage>
</organism>
<dbReference type="Pfam" id="PF04828">
    <property type="entry name" value="GFA"/>
    <property type="match status" value="1"/>
</dbReference>
<keyword evidence="3" id="KW-0862">Zinc</keyword>
<name>A0A2M8LDM8_9BACT</name>
<evidence type="ECO:0000256" key="2">
    <source>
        <dbReference type="ARBA" id="ARBA00022723"/>
    </source>
</evidence>
<evidence type="ECO:0000313" key="6">
    <source>
        <dbReference type="Proteomes" id="UP000231152"/>
    </source>
</evidence>
<dbReference type="PANTHER" id="PTHR28620:SF1">
    <property type="entry name" value="CENP-V_GFA DOMAIN-CONTAINING PROTEIN"/>
    <property type="match status" value="1"/>
</dbReference>
<gene>
    <name evidence="5" type="ORF">COV04_04500</name>
</gene>
<dbReference type="SUPFAM" id="SSF51316">
    <property type="entry name" value="Mss4-like"/>
    <property type="match status" value="1"/>
</dbReference>
<comment type="similarity">
    <text evidence="1">Belongs to the Gfa family.</text>
</comment>
<evidence type="ECO:0000313" key="5">
    <source>
        <dbReference type="EMBL" id="PJE75535.1"/>
    </source>
</evidence>